<evidence type="ECO:0000256" key="1">
    <source>
        <dbReference type="SAM" id="MobiDB-lite"/>
    </source>
</evidence>
<dbReference type="EMBL" id="WRPP01000008">
    <property type="protein sequence ID" value="MVU82248.1"/>
    <property type="molecule type" value="Genomic_DNA"/>
</dbReference>
<evidence type="ECO:0000313" key="2">
    <source>
        <dbReference type="EMBL" id="MVU82248.1"/>
    </source>
</evidence>
<keyword evidence="3" id="KW-1185">Reference proteome</keyword>
<name>A0A7K1V823_9NOCA</name>
<gene>
    <name evidence="2" type="ORF">GPX89_34055</name>
</gene>
<comment type="caution">
    <text evidence="2">The sequence shown here is derived from an EMBL/GenBank/DDBJ whole genome shotgun (WGS) entry which is preliminary data.</text>
</comment>
<proteinExistence type="predicted"/>
<dbReference type="Proteomes" id="UP000466794">
    <property type="component" value="Unassembled WGS sequence"/>
</dbReference>
<reference evidence="2 3" key="1">
    <citation type="submission" date="2019-12" db="EMBL/GenBank/DDBJ databases">
        <title>Nocardia sp. nov. ET3-3 isolated from soil.</title>
        <authorList>
            <person name="Kanchanasin P."/>
            <person name="Tanasupawat S."/>
            <person name="Yuki M."/>
            <person name="Kudo T."/>
        </authorList>
    </citation>
    <scope>NUCLEOTIDE SEQUENCE [LARGE SCALE GENOMIC DNA]</scope>
    <source>
        <strain evidence="2 3">ET3-3</strain>
    </source>
</reference>
<protein>
    <submittedName>
        <fullName evidence="2">Uncharacterized protein</fullName>
    </submittedName>
</protein>
<dbReference type="RefSeq" id="WP_157391819.1">
    <property type="nucleotide sequence ID" value="NZ_WRPP01000008.1"/>
</dbReference>
<organism evidence="2 3">
    <name type="scientific">Nocardia terrae</name>
    <dbReference type="NCBI Taxonomy" id="2675851"/>
    <lineage>
        <taxon>Bacteria</taxon>
        <taxon>Bacillati</taxon>
        <taxon>Actinomycetota</taxon>
        <taxon>Actinomycetes</taxon>
        <taxon>Mycobacteriales</taxon>
        <taxon>Nocardiaceae</taxon>
        <taxon>Nocardia</taxon>
    </lineage>
</organism>
<accession>A0A7K1V823</accession>
<feature type="compositionally biased region" description="Low complexity" evidence="1">
    <location>
        <begin position="15"/>
        <end position="25"/>
    </location>
</feature>
<dbReference type="AlphaFoldDB" id="A0A7K1V823"/>
<feature type="compositionally biased region" description="Basic and acidic residues" evidence="1">
    <location>
        <begin position="1"/>
        <end position="11"/>
    </location>
</feature>
<evidence type="ECO:0000313" key="3">
    <source>
        <dbReference type="Proteomes" id="UP000466794"/>
    </source>
</evidence>
<feature type="region of interest" description="Disordered" evidence="1">
    <location>
        <begin position="1"/>
        <end position="25"/>
    </location>
</feature>
<sequence>MKWRRSRDNGEQRAQPEPVREPVAPVRAAAVSPVRQRFHERLTAADAEPEPSARARAMLAGVHEFLALAEDAEILAERAVLLARAGEIGAATPDAGVRLVSRLRGWFGLDEKLARQVLGAWMARPEAASFGETWSAASELMTTSEPVGSWVTTAVLADNSVVSATFRELARTHLVEMVDADFGTHEFTGSASPVWQVLYALGPATRPEWFVLFGDRAAGRGEEAEAARRYELADRFGGGTQARERLKKLHDIGAHQRLLNGATAADALRGPGTPSPYRQLLIGTAAVMTGRPASAALSEAGRDGDENVRRAAGFVSALDRLRDGDEQTARTRLRGFLADTTVADGPGANARLVLGALDGDDELLTAGARMLLARYREHWPTHSMVAPATVLTAVSRTDSGLLTELIGDADAGSPGAGGDLDAMRVATARTYLAEAARAALFSRFEETDRLLTQARQLLAGAEGDAANLLRDTATRIADTIDRMRAKTSVERPLDRLAFAALREDGTVQPWTPTALRLWQDYDAATSTGQRTVTRAAPHKAAGAAPHDVTGIVPLEPSEAGPCDATGTGPRTLHHLAIAEHARAYQLEIAGDDTAFEHWRRAIGYWARLGADDRFWDDLRTRLTATAGDTTPEEVAIAVDEARGELPAQVLDPHVTLVLQLRKDDLPRARAHLDLIRTAAFAPADIDRARARLAREAGAGIRRLVREGDLDRALAEVRAWIDIDSDNIPLAEQALDVGIETAETEHRRSDREWAERARPVLERIADLVDPMRARLGLTSRQLSTGRRPATGESDRMAFAAKLARHEFWHGTSLLFSTYDRLKRNPYDDRTGFRRAAGHLNTALMLGLPALAPYDKARELLVASGKLERSIQGHALGFL</sequence>